<evidence type="ECO:0000313" key="3">
    <source>
        <dbReference type="Proteomes" id="UP001175211"/>
    </source>
</evidence>
<sequence length="183" mass="21072">MSMTTCKSDLIVYLLTSMISPAWFATLLVILLPSHISLYFNLSSWKPSTAIQEFVTTIDKAMTVFKEHKHVLRGTEFKRKLLLFRLELRTLSQQLRVAGHAFSWWNCRSWPKHISMMKKIFEEAQNGQREVKALKGEVEDIIFSDERETLCLEVEIMRDPVGTSTEAPEVLRSSSLSYQVSLA</sequence>
<organism evidence="2 3">
    <name type="scientific">Armillaria tabescens</name>
    <name type="common">Ringless honey mushroom</name>
    <name type="synonym">Agaricus tabescens</name>
    <dbReference type="NCBI Taxonomy" id="1929756"/>
    <lineage>
        <taxon>Eukaryota</taxon>
        <taxon>Fungi</taxon>
        <taxon>Dikarya</taxon>
        <taxon>Basidiomycota</taxon>
        <taxon>Agaricomycotina</taxon>
        <taxon>Agaricomycetes</taxon>
        <taxon>Agaricomycetidae</taxon>
        <taxon>Agaricales</taxon>
        <taxon>Marasmiineae</taxon>
        <taxon>Physalacriaceae</taxon>
        <taxon>Desarmillaria</taxon>
    </lineage>
</organism>
<keyword evidence="3" id="KW-1185">Reference proteome</keyword>
<feature type="transmembrane region" description="Helical" evidence="1">
    <location>
        <begin position="12"/>
        <end position="32"/>
    </location>
</feature>
<keyword evidence="1" id="KW-0472">Membrane</keyword>
<keyword evidence="1" id="KW-1133">Transmembrane helix</keyword>
<name>A0AA39JLS6_ARMTA</name>
<proteinExistence type="predicted"/>
<reference evidence="2" key="1">
    <citation type="submission" date="2023-06" db="EMBL/GenBank/DDBJ databases">
        <authorList>
            <consortium name="Lawrence Berkeley National Laboratory"/>
            <person name="Ahrendt S."/>
            <person name="Sahu N."/>
            <person name="Indic B."/>
            <person name="Wong-Bajracharya J."/>
            <person name="Merenyi Z."/>
            <person name="Ke H.-M."/>
            <person name="Monk M."/>
            <person name="Kocsube S."/>
            <person name="Drula E."/>
            <person name="Lipzen A."/>
            <person name="Balint B."/>
            <person name="Henrissat B."/>
            <person name="Andreopoulos B."/>
            <person name="Martin F.M."/>
            <person name="Harder C.B."/>
            <person name="Rigling D."/>
            <person name="Ford K.L."/>
            <person name="Foster G.D."/>
            <person name="Pangilinan J."/>
            <person name="Papanicolaou A."/>
            <person name="Barry K."/>
            <person name="LaButti K."/>
            <person name="Viragh M."/>
            <person name="Koriabine M."/>
            <person name="Yan M."/>
            <person name="Riley R."/>
            <person name="Champramary S."/>
            <person name="Plett K.L."/>
            <person name="Tsai I.J."/>
            <person name="Slot J."/>
            <person name="Sipos G."/>
            <person name="Plett J."/>
            <person name="Nagy L.G."/>
            <person name="Grigoriev I.V."/>
        </authorList>
    </citation>
    <scope>NUCLEOTIDE SEQUENCE</scope>
    <source>
        <strain evidence="2">CCBAS 213</strain>
    </source>
</reference>
<accession>A0AA39JLS6</accession>
<gene>
    <name evidence="2" type="ORF">EV420DRAFT_1649514</name>
</gene>
<evidence type="ECO:0000313" key="2">
    <source>
        <dbReference type="EMBL" id="KAK0442768.1"/>
    </source>
</evidence>
<protein>
    <submittedName>
        <fullName evidence="2">Uncharacterized protein</fullName>
    </submittedName>
</protein>
<dbReference type="Proteomes" id="UP001175211">
    <property type="component" value="Unassembled WGS sequence"/>
</dbReference>
<keyword evidence="1" id="KW-0812">Transmembrane</keyword>
<comment type="caution">
    <text evidence="2">The sequence shown here is derived from an EMBL/GenBank/DDBJ whole genome shotgun (WGS) entry which is preliminary data.</text>
</comment>
<dbReference type="GeneID" id="85361870"/>
<evidence type="ECO:0000256" key="1">
    <source>
        <dbReference type="SAM" id="Phobius"/>
    </source>
</evidence>
<dbReference type="RefSeq" id="XP_060324455.1">
    <property type="nucleotide sequence ID" value="XM_060478322.1"/>
</dbReference>
<dbReference type="AlphaFoldDB" id="A0AA39JLS6"/>
<dbReference type="EMBL" id="JAUEPS010000062">
    <property type="protein sequence ID" value="KAK0442768.1"/>
    <property type="molecule type" value="Genomic_DNA"/>
</dbReference>